<feature type="transmembrane region" description="Helical" evidence="1">
    <location>
        <begin position="243"/>
        <end position="262"/>
    </location>
</feature>
<proteinExistence type="predicted"/>
<evidence type="ECO:0000313" key="2">
    <source>
        <dbReference type="EMBL" id="URW75588.1"/>
    </source>
</evidence>
<feature type="transmembrane region" description="Helical" evidence="1">
    <location>
        <begin position="353"/>
        <end position="370"/>
    </location>
</feature>
<keyword evidence="1" id="KW-0812">Transmembrane</keyword>
<sequence>MIVTIALVVAVVVAAALTFGRFARSDGWRATVTPLASIIGSGFLICGPLLAREFGGAALGAMALLLAIAYAAGWVIRFNIVHVEPHLAAARFNDPVAWLARVTQGVLALAYAVSVAYYLKLLAEFSLKPIAIDPASQPLAANIIVTVLIVLMTLLALGGNLRKVEHLAHGTVSIKIGIIAGLLAALGIAWAMTGAGDPLPPLKLSFASVPMLLGLLITVQGFETSRYLGHAYPTELRVRTMRHAQWISSAIYLAFIALLTPFLSRAAATEGVAGILDIMELIAPALGIFVLAGAVSSQLSAAVADSIGSGGLVNEVSRRKISVPLAFALAGALAIIVVWLTDPFEVVALSSRAFALFYGLQCALALIVSIKDGKGTTAQRIGFVAVGLICLVATAVGAPAEG</sequence>
<organism evidence="2 3">
    <name type="scientific">Sphingomonas donggukensis</name>
    <dbReference type="NCBI Taxonomy" id="2949093"/>
    <lineage>
        <taxon>Bacteria</taxon>
        <taxon>Pseudomonadati</taxon>
        <taxon>Pseudomonadota</taxon>
        <taxon>Alphaproteobacteria</taxon>
        <taxon>Sphingomonadales</taxon>
        <taxon>Sphingomonadaceae</taxon>
        <taxon>Sphingomonas</taxon>
    </lineage>
</organism>
<dbReference type="Proteomes" id="UP001055580">
    <property type="component" value="Chromosome"/>
</dbReference>
<name>A0ABY4TTD7_9SPHN</name>
<evidence type="ECO:0000313" key="3">
    <source>
        <dbReference type="Proteomes" id="UP001055580"/>
    </source>
</evidence>
<dbReference type="EMBL" id="CP098401">
    <property type="protein sequence ID" value="URW75588.1"/>
    <property type="molecule type" value="Genomic_DNA"/>
</dbReference>
<feature type="transmembrane region" description="Helical" evidence="1">
    <location>
        <begin position="172"/>
        <end position="192"/>
    </location>
</feature>
<feature type="transmembrane region" description="Helical" evidence="1">
    <location>
        <begin position="323"/>
        <end position="341"/>
    </location>
</feature>
<dbReference type="RefSeq" id="WP_250751942.1">
    <property type="nucleotide sequence ID" value="NZ_CP098401.1"/>
</dbReference>
<feature type="transmembrane region" description="Helical" evidence="1">
    <location>
        <begin position="6"/>
        <end position="23"/>
    </location>
</feature>
<gene>
    <name evidence="2" type="ORF">M9980_13855</name>
</gene>
<feature type="transmembrane region" description="Helical" evidence="1">
    <location>
        <begin position="204"/>
        <end position="222"/>
    </location>
</feature>
<feature type="transmembrane region" description="Helical" evidence="1">
    <location>
        <begin position="96"/>
        <end position="119"/>
    </location>
</feature>
<keyword evidence="3" id="KW-1185">Reference proteome</keyword>
<feature type="transmembrane region" description="Helical" evidence="1">
    <location>
        <begin position="382"/>
        <end position="400"/>
    </location>
</feature>
<evidence type="ECO:0000256" key="1">
    <source>
        <dbReference type="SAM" id="Phobius"/>
    </source>
</evidence>
<protein>
    <submittedName>
        <fullName evidence="2">Uncharacterized protein</fullName>
    </submittedName>
</protein>
<feature type="transmembrane region" description="Helical" evidence="1">
    <location>
        <begin position="282"/>
        <end position="303"/>
    </location>
</feature>
<keyword evidence="1" id="KW-1133">Transmembrane helix</keyword>
<keyword evidence="1" id="KW-0472">Membrane</keyword>
<accession>A0ABY4TTD7</accession>
<feature type="transmembrane region" description="Helical" evidence="1">
    <location>
        <begin position="30"/>
        <end position="51"/>
    </location>
</feature>
<feature type="transmembrane region" description="Helical" evidence="1">
    <location>
        <begin position="139"/>
        <end position="160"/>
    </location>
</feature>
<feature type="transmembrane region" description="Helical" evidence="1">
    <location>
        <begin position="57"/>
        <end position="76"/>
    </location>
</feature>
<reference evidence="2" key="1">
    <citation type="submission" date="2022-05" db="EMBL/GenBank/DDBJ databases">
        <title>Sphingomonas sp. strain RMG20 Genome sequencing and assembly.</title>
        <authorList>
            <person name="Kim I."/>
        </authorList>
    </citation>
    <scope>NUCLEOTIDE SEQUENCE</scope>
    <source>
        <strain evidence="2">RMG20</strain>
    </source>
</reference>